<dbReference type="PROSITE" id="PS51063">
    <property type="entry name" value="HTH_CRP_2"/>
    <property type="match status" value="1"/>
</dbReference>
<comment type="caution">
    <text evidence="6">The sequence shown here is derived from an EMBL/GenBank/DDBJ whole genome shotgun (WGS) entry which is preliminary data.</text>
</comment>
<dbReference type="PANTHER" id="PTHR24567:SF74">
    <property type="entry name" value="HTH-TYPE TRANSCRIPTIONAL REGULATOR ARCR"/>
    <property type="match status" value="1"/>
</dbReference>
<keyword evidence="3" id="KW-0804">Transcription</keyword>
<organism evidence="6 7">
    <name type="scientific">Hydrogenophaga taeniospiralis CCUG 15921</name>
    <dbReference type="NCBI Taxonomy" id="1281780"/>
    <lineage>
        <taxon>Bacteria</taxon>
        <taxon>Pseudomonadati</taxon>
        <taxon>Pseudomonadota</taxon>
        <taxon>Betaproteobacteria</taxon>
        <taxon>Burkholderiales</taxon>
        <taxon>Comamonadaceae</taxon>
        <taxon>Hydrogenophaga</taxon>
    </lineage>
</organism>
<reference evidence="6" key="1">
    <citation type="submission" date="2013-01" db="EMBL/GenBank/DDBJ databases">
        <title>Genome draft of Hydrogenophaga taeniospiralis 2K1.</title>
        <authorList>
            <person name="Gomila M."/>
            <person name="Lalucat J."/>
        </authorList>
    </citation>
    <scope>NUCLEOTIDE SEQUENCE</scope>
    <source>
        <strain evidence="6">CCUG 15921</strain>
    </source>
</reference>
<dbReference type="CDD" id="cd00038">
    <property type="entry name" value="CAP_ED"/>
    <property type="match status" value="1"/>
</dbReference>
<dbReference type="InterPro" id="IPR012318">
    <property type="entry name" value="HTH_CRP"/>
</dbReference>
<dbReference type="SUPFAM" id="SSF51206">
    <property type="entry name" value="cAMP-binding domain-like"/>
    <property type="match status" value="1"/>
</dbReference>
<sequence length="235" mass="25969">MSCPPELQVALVKLSRLIQLRHGQALFEPDEKGSGLCCVVGGSLLVSNVNEEGKVHVLAQVEPCQWMGEISTLDSGPRAMGAYANGITEVLFVPGDALEPWLNQHPQYWRHIGILACQKLRGALDSLQEISFLSLEQRILKRLERVATGYGSRVVPAKRVKVPQEVIAQMMGISRQSANKALKSLEEMGLISRSYGAVELPQKEPLPVHIPIEMPQIGCVVRRFKRVQGEPETVF</sequence>
<keyword evidence="1" id="KW-0805">Transcription regulation</keyword>
<feature type="domain" description="Cyclic nucleotide-binding" evidence="4">
    <location>
        <begin position="1"/>
        <end position="99"/>
    </location>
</feature>
<feature type="domain" description="HTH crp-type" evidence="5">
    <location>
        <begin position="133"/>
        <end position="204"/>
    </location>
</feature>
<dbReference type="GO" id="GO:0003677">
    <property type="term" value="F:DNA binding"/>
    <property type="evidence" value="ECO:0007669"/>
    <property type="project" value="UniProtKB-KW"/>
</dbReference>
<evidence type="ECO:0000313" key="6">
    <source>
        <dbReference type="EMBL" id="MDG5974202.1"/>
    </source>
</evidence>
<dbReference type="Gene3D" id="2.60.120.10">
    <property type="entry name" value="Jelly Rolls"/>
    <property type="match status" value="1"/>
</dbReference>
<evidence type="ECO:0000313" key="7">
    <source>
        <dbReference type="Proteomes" id="UP001152876"/>
    </source>
</evidence>
<keyword evidence="7" id="KW-1185">Reference proteome</keyword>
<keyword evidence="2" id="KW-0238">DNA-binding</keyword>
<dbReference type="PROSITE" id="PS50042">
    <property type="entry name" value="CNMP_BINDING_3"/>
    <property type="match status" value="1"/>
</dbReference>
<gene>
    <name evidence="6" type="ORF">H010_02997</name>
</gene>
<evidence type="ECO:0000256" key="1">
    <source>
        <dbReference type="ARBA" id="ARBA00023015"/>
    </source>
</evidence>
<protein>
    <submittedName>
        <fullName evidence="6">cAMP-binding protein</fullName>
    </submittedName>
</protein>
<dbReference type="Proteomes" id="UP001152876">
    <property type="component" value="Unassembled WGS sequence"/>
</dbReference>
<dbReference type="Pfam" id="PF00027">
    <property type="entry name" value="cNMP_binding"/>
    <property type="match status" value="1"/>
</dbReference>
<dbReference type="EMBL" id="AOGK01000002">
    <property type="protein sequence ID" value="MDG5974202.1"/>
    <property type="molecule type" value="Genomic_DNA"/>
</dbReference>
<evidence type="ECO:0000259" key="5">
    <source>
        <dbReference type="PROSITE" id="PS51063"/>
    </source>
</evidence>
<dbReference type="GO" id="GO:0005829">
    <property type="term" value="C:cytosol"/>
    <property type="evidence" value="ECO:0007669"/>
    <property type="project" value="TreeGrafter"/>
</dbReference>
<evidence type="ECO:0000256" key="3">
    <source>
        <dbReference type="ARBA" id="ARBA00023163"/>
    </source>
</evidence>
<dbReference type="InterPro" id="IPR000595">
    <property type="entry name" value="cNMP-bd_dom"/>
</dbReference>
<dbReference type="InterPro" id="IPR036390">
    <property type="entry name" value="WH_DNA-bd_sf"/>
</dbReference>
<dbReference type="Pfam" id="PF13545">
    <property type="entry name" value="HTH_Crp_2"/>
    <property type="match status" value="1"/>
</dbReference>
<dbReference type="SMART" id="SM00419">
    <property type="entry name" value="HTH_CRP"/>
    <property type="match status" value="1"/>
</dbReference>
<dbReference type="InterPro" id="IPR050397">
    <property type="entry name" value="Env_Response_Regulators"/>
</dbReference>
<name>A0A9X4NNG0_9BURK</name>
<dbReference type="InterPro" id="IPR018490">
    <property type="entry name" value="cNMP-bd_dom_sf"/>
</dbReference>
<accession>A0A9X4NNG0</accession>
<dbReference type="AlphaFoldDB" id="A0A9X4NNG0"/>
<dbReference type="GO" id="GO:0003700">
    <property type="term" value="F:DNA-binding transcription factor activity"/>
    <property type="evidence" value="ECO:0007669"/>
    <property type="project" value="TreeGrafter"/>
</dbReference>
<dbReference type="PANTHER" id="PTHR24567">
    <property type="entry name" value="CRP FAMILY TRANSCRIPTIONAL REGULATORY PROTEIN"/>
    <property type="match status" value="1"/>
</dbReference>
<dbReference type="InterPro" id="IPR014710">
    <property type="entry name" value="RmlC-like_jellyroll"/>
</dbReference>
<proteinExistence type="predicted"/>
<evidence type="ECO:0000259" key="4">
    <source>
        <dbReference type="PROSITE" id="PS50042"/>
    </source>
</evidence>
<dbReference type="SUPFAM" id="SSF46785">
    <property type="entry name" value="Winged helix' DNA-binding domain"/>
    <property type="match status" value="1"/>
</dbReference>
<evidence type="ECO:0000256" key="2">
    <source>
        <dbReference type="ARBA" id="ARBA00023125"/>
    </source>
</evidence>